<feature type="region of interest" description="Disordered" evidence="2">
    <location>
        <begin position="1"/>
        <end position="36"/>
    </location>
</feature>
<dbReference type="InterPro" id="IPR036322">
    <property type="entry name" value="WD40_repeat_dom_sf"/>
</dbReference>
<dbReference type="PANTHER" id="PTHR12874:SF9">
    <property type="entry name" value="F-BOX ONLY PROTEIN 48"/>
    <property type="match status" value="1"/>
</dbReference>
<evidence type="ECO:0000313" key="4">
    <source>
        <dbReference type="EMBL" id="PWN27327.1"/>
    </source>
</evidence>
<dbReference type="Pfam" id="PF12937">
    <property type="entry name" value="F-box-like"/>
    <property type="match status" value="1"/>
</dbReference>
<dbReference type="Proteomes" id="UP000245884">
    <property type="component" value="Unassembled WGS sequence"/>
</dbReference>
<feature type="region of interest" description="Disordered" evidence="2">
    <location>
        <begin position="381"/>
        <end position="401"/>
    </location>
</feature>
<protein>
    <recommendedName>
        <fullName evidence="3">F-box domain-containing protein</fullName>
    </recommendedName>
</protein>
<dbReference type="GO" id="GO:0005737">
    <property type="term" value="C:cytoplasm"/>
    <property type="evidence" value="ECO:0007669"/>
    <property type="project" value="TreeGrafter"/>
</dbReference>
<evidence type="ECO:0000313" key="5">
    <source>
        <dbReference type="Proteomes" id="UP000245884"/>
    </source>
</evidence>
<evidence type="ECO:0000259" key="3">
    <source>
        <dbReference type="PROSITE" id="PS50181"/>
    </source>
</evidence>
<dbReference type="SMART" id="SM00256">
    <property type="entry name" value="FBOX"/>
    <property type="match status" value="1"/>
</dbReference>
<dbReference type="Gene3D" id="1.20.1280.50">
    <property type="match status" value="1"/>
</dbReference>
<dbReference type="Pfam" id="PF25499">
    <property type="entry name" value="Beta-prop_pof12"/>
    <property type="match status" value="1"/>
</dbReference>
<name>A0A316UPV4_9BASI</name>
<dbReference type="OrthoDB" id="3219396at2759"/>
<dbReference type="GO" id="GO:0031146">
    <property type="term" value="P:SCF-dependent proteasomal ubiquitin-dependent protein catabolic process"/>
    <property type="evidence" value="ECO:0007669"/>
    <property type="project" value="TreeGrafter"/>
</dbReference>
<dbReference type="GO" id="GO:0019005">
    <property type="term" value="C:SCF ubiquitin ligase complex"/>
    <property type="evidence" value="ECO:0007669"/>
    <property type="project" value="TreeGrafter"/>
</dbReference>
<keyword evidence="1" id="KW-0853">WD repeat</keyword>
<dbReference type="InterPro" id="IPR015943">
    <property type="entry name" value="WD40/YVTN_repeat-like_dom_sf"/>
</dbReference>
<dbReference type="PROSITE" id="PS50082">
    <property type="entry name" value="WD_REPEATS_2"/>
    <property type="match status" value="1"/>
</dbReference>
<evidence type="ECO:0000256" key="2">
    <source>
        <dbReference type="SAM" id="MobiDB-lite"/>
    </source>
</evidence>
<dbReference type="GeneID" id="37028025"/>
<reference evidence="4 5" key="1">
    <citation type="journal article" date="2018" name="Mol. Biol. Evol.">
        <title>Broad Genomic Sampling Reveals a Smut Pathogenic Ancestry of the Fungal Clade Ustilaginomycotina.</title>
        <authorList>
            <person name="Kijpornyongpan T."/>
            <person name="Mondo S.J."/>
            <person name="Barry K."/>
            <person name="Sandor L."/>
            <person name="Lee J."/>
            <person name="Lipzen A."/>
            <person name="Pangilinan J."/>
            <person name="LaButti K."/>
            <person name="Hainaut M."/>
            <person name="Henrissat B."/>
            <person name="Grigoriev I.V."/>
            <person name="Spatafora J.W."/>
            <person name="Aime M.C."/>
        </authorList>
    </citation>
    <scope>NUCLEOTIDE SEQUENCE [LARGE SCALE GENOMIC DNA]</scope>
    <source>
        <strain evidence="4 5">MCA 5214</strain>
    </source>
</reference>
<feature type="compositionally biased region" description="Basic and acidic residues" evidence="2">
    <location>
        <begin position="242"/>
        <end position="258"/>
    </location>
</feature>
<accession>A0A316UPV4</accession>
<evidence type="ECO:0000256" key="1">
    <source>
        <dbReference type="PROSITE-ProRule" id="PRU00221"/>
    </source>
</evidence>
<keyword evidence="5" id="KW-1185">Reference proteome</keyword>
<dbReference type="InterPro" id="IPR001680">
    <property type="entry name" value="WD40_rpt"/>
</dbReference>
<feature type="compositionally biased region" description="Polar residues" evidence="2">
    <location>
        <begin position="228"/>
        <end position="241"/>
    </location>
</feature>
<feature type="domain" description="F-box" evidence="3">
    <location>
        <begin position="39"/>
        <end position="85"/>
    </location>
</feature>
<sequence length="617" mass="67791">MSRAPPTSPRIKRRRLSHDEDSDSAAAAGPSRWPAPATTTLDSNLSDEVLLAVFSNLAARDLTRLQSVSQRINRLAQDPQLWKRLFYNVFVQQPRLPTLSGLRSLLANDTTPSQRIRGLPSRYYSGHTHDVKGKARAVDQEDVRHDGLDWQSLYRVSANWQSGNFAVTELLARAGKVAQPVEPSTPRSSLAGPDRPLTLVQSAANLIFTASRQEGSEAVVRVYRCDAQQRSPRTQQGSQDVQEPHDPTKSRPIAELRSPRLSNSKATITELRVDVATSGAATSSVANLFVAYSDSTWSIFRVTSSLDHQEVVHLTPPASTTTPIVLASFHWPLVATCTADFHISLYQLGDSQQPHLLKQMHSLTCHWPATISLAPFQVEGPRSKLGKRRRSSTEQQSQSRQPSTFRLTVAYCSPAYPHGWTLALQEIVLDLRKGAGGFVSSRFATAPSQHAASRSRDNAAQRSAAPPLAITYDDPYLVVGSQDNHLEVYELRGDVAPAPLRLAHRRVLYGHMGSVLSVALEDGRCVSGSSDGSVMVWALADRPRLNKTRMDHVVTLRSDKQAGTGGIPTLSDLLARVRKEGMPPVPHAIKWVSTAYDRVLSVLGSEDEQVQVWSFTA</sequence>
<feature type="repeat" description="WD" evidence="1">
    <location>
        <begin position="508"/>
        <end position="547"/>
    </location>
</feature>
<dbReference type="RefSeq" id="XP_025361939.1">
    <property type="nucleotide sequence ID" value="XM_025506202.1"/>
</dbReference>
<dbReference type="EMBL" id="KZ819668">
    <property type="protein sequence ID" value="PWN27327.1"/>
    <property type="molecule type" value="Genomic_DNA"/>
</dbReference>
<organism evidence="4 5">
    <name type="scientific">Jaminaea rosea</name>
    <dbReference type="NCBI Taxonomy" id="1569628"/>
    <lineage>
        <taxon>Eukaryota</taxon>
        <taxon>Fungi</taxon>
        <taxon>Dikarya</taxon>
        <taxon>Basidiomycota</taxon>
        <taxon>Ustilaginomycotina</taxon>
        <taxon>Exobasidiomycetes</taxon>
        <taxon>Microstromatales</taxon>
        <taxon>Microstromatales incertae sedis</taxon>
        <taxon>Jaminaea</taxon>
    </lineage>
</organism>
<feature type="region of interest" description="Disordered" evidence="2">
    <location>
        <begin position="228"/>
        <end position="259"/>
    </location>
</feature>
<gene>
    <name evidence="4" type="ORF">BDZ90DRAFT_232308</name>
</gene>
<dbReference type="STRING" id="1569628.A0A316UPV4"/>
<proteinExistence type="predicted"/>
<dbReference type="PANTHER" id="PTHR12874">
    <property type="entry name" value="F-BOX ONLY PROTEIN 48-RELATED"/>
    <property type="match status" value="1"/>
</dbReference>
<dbReference type="PROSITE" id="PS50181">
    <property type="entry name" value="FBOX"/>
    <property type="match status" value="1"/>
</dbReference>
<dbReference type="SUPFAM" id="SSF81383">
    <property type="entry name" value="F-box domain"/>
    <property type="match status" value="1"/>
</dbReference>
<dbReference type="InterPro" id="IPR036047">
    <property type="entry name" value="F-box-like_dom_sf"/>
</dbReference>
<dbReference type="Gene3D" id="2.130.10.10">
    <property type="entry name" value="YVTN repeat-like/Quinoprotein amine dehydrogenase"/>
    <property type="match status" value="1"/>
</dbReference>
<dbReference type="SUPFAM" id="SSF50978">
    <property type="entry name" value="WD40 repeat-like"/>
    <property type="match status" value="1"/>
</dbReference>
<dbReference type="AlphaFoldDB" id="A0A316UPV4"/>
<dbReference type="InterPro" id="IPR001810">
    <property type="entry name" value="F-box_dom"/>
</dbReference>